<dbReference type="GO" id="GO:0020037">
    <property type="term" value="F:heme binding"/>
    <property type="evidence" value="ECO:0007669"/>
    <property type="project" value="InterPro"/>
</dbReference>
<keyword evidence="12" id="KW-0472">Membrane</keyword>
<keyword evidence="11 14" id="KW-0503">Monooxygenase</keyword>
<evidence type="ECO:0000256" key="2">
    <source>
        <dbReference type="ARBA" id="ARBA00004174"/>
    </source>
</evidence>
<gene>
    <name evidence="15" type="primary">Cyp6a19</name>
    <name evidence="15" type="ORF">CM83_34426</name>
</gene>
<evidence type="ECO:0000256" key="6">
    <source>
        <dbReference type="ARBA" id="ARBA00022723"/>
    </source>
</evidence>
<evidence type="ECO:0000256" key="9">
    <source>
        <dbReference type="ARBA" id="ARBA00023002"/>
    </source>
</evidence>
<reference evidence="15" key="2">
    <citation type="submission" date="2014-07" db="EMBL/GenBank/DDBJ databases">
        <authorList>
            <person name="Hull J."/>
        </authorList>
    </citation>
    <scope>NUCLEOTIDE SEQUENCE</scope>
</reference>
<name>A0A0A9XKJ1_LYGHE</name>
<dbReference type="InterPro" id="IPR017972">
    <property type="entry name" value="Cyt_P450_CS"/>
</dbReference>
<dbReference type="GO" id="GO:0016705">
    <property type="term" value="F:oxidoreductase activity, acting on paired donors, with incorporation or reduction of molecular oxygen"/>
    <property type="evidence" value="ECO:0007669"/>
    <property type="project" value="InterPro"/>
</dbReference>
<reference evidence="16" key="3">
    <citation type="submission" date="2014-09" db="EMBL/GenBank/DDBJ databases">
        <authorList>
            <person name="Magalhaes I.L.F."/>
            <person name="Oliveira U."/>
            <person name="Santos F.R."/>
            <person name="Vidigal T.H.D.A."/>
            <person name="Brescovit A.D."/>
            <person name="Santos A.J."/>
        </authorList>
    </citation>
    <scope>NUCLEOTIDE SEQUENCE</scope>
</reference>
<dbReference type="PRINTS" id="PR00463">
    <property type="entry name" value="EP450I"/>
</dbReference>
<dbReference type="SUPFAM" id="SSF48264">
    <property type="entry name" value="Cytochrome P450"/>
    <property type="match status" value="1"/>
</dbReference>
<comment type="cofactor">
    <cofactor evidence="1 13">
        <name>heme</name>
        <dbReference type="ChEBI" id="CHEBI:30413"/>
    </cofactor>
</comment>
<accession>A0A0A9XKJ1</accession>
<evidence type="ECO:0000313" key="15">
    <source>
        <dbReference type="EMBL" id="JAG19333.1"/>
    </source>
</evidence>
<evidence type="ECO:0000256" key="4">
    <source>
        <dbReference type="ARBA" id="ARBA00010617"/>
    </source>
</evidence>
<dbReference type="GO" id="GO:0004497">
    <property type="term" value="F:monooxygenase activity"/>
    <property type="evidence" value="ECO:0007669"/>
    <property type="project" value="UniProtKB-KW"/>
</dbReference>
<dbReference type="GO" id="GO:0005506">
    <property type="term" value="F:iron ion binding"/>
    <property type="evidence" value="ECO:0007669"/>
    <property type="project" value="InterPro"/>
</dbReference>
<dbReference type="InterPro" id="IPR001128">
    <property type="entry name" value="Cyt_P450"/>
</dbReference>
<evidence type="ECO:0000256" key="12">
    <source>
        <dbReference type="ARBA" id="ARBA00023136"/>
    </source>
</evidence>
<dbReference type="PROSITE" id="PS00086">
    <property type="entry name" value="CYTOCHROME_P450"/>
    <property type="match status" value="1"/>
</dbReference>
<dbReference type="EMBL" id="GBHO01024271">
    <property type="protein sequence ID" value="JAG19333.1"/>
    <property type="molecule type" value="Transcribed_RNA"/>
</dbReference>
<evidence type="ECO:0000256" key="10">
    <source>
        <dbReference type="ARBA" id="ARBA00023004"/>
    </source>
</evidence>
<sequence length="336" mass="38285">MEVISTTVFGIEPGSLNGVESEFSKEAKFAFSADFFVTMKRLVLFTVPKLASFFNIAFMPERTVKYFTGIIRTALEYRRTTGLTRNDFVQQMVTLVDKGFIEFSEKHDPNDDYLHVTEKTVVDSLKIELTDDTMIGHAFVFLLAGFETTSTAITYLCLDLAVNQEAQQKAREEVLAALNKYGELTYDNIRDLSYLEGCMKESLRLHPPVGHLVRNCTKRYAVPGTRLVIEPDTIVAIPSLGVHKNPDIYSRPEEFLPRRWEESHPSCSFLPFGDGPRVCIGMRFATMEIKCCLAKILQNYRFYLHPTVELPIKINPYSFFGGPTKPIMFNIVRIDQ</sequence>
<protein>
    <submittedName>
        <fullName evidence="15">Putative cytochrome P450 6a19</fullName>
    </submittedName>
</protein>
<dbReference type="EMBL" id="GBRD01017848">
    <property type="protein sequence ID" value="JAG47979.1"/>
    <property type="molecule type" value="Transcribed_RNA"/>
</dbReference>
<keyword evidence="9 14" id="KW-0560">Oxidoreductase</keyword>
<keyword evidence="5 13" id="KW-0349">Heme</keyword>
<dbReference type="InterPro" id="IPR050476">
    <property type="entry name" value="Insect_CytP450_Detox"/>
</dbReference>
<evidence type="ECO:0000256" key="5">
    <source>
        <dbReference type="ARBA" id="ARBA00022617"/>
    </source>
</evidence>
<evidence type="ECO:0000256" key="13">
    <source>
        <dbReference type="PIRSR" id="PIRSR602401-1"/>
    </source>
</evidence>
<dbReference type="PRINTS" id="PR00385">
    <property type="entry name" value="P450"/>
</dbReference>
<feature type="binding site" description="axial binding residue" evidence="13">
    <location>
        <position position="279"/>
    </location>
    <ligand>
        <name>heme</name>
        <dbReference type="ChEBI" id="CHEBI:30413"/>
    </ligand>
    <ligandPart>
        <name>Fe</name>
        <dbReference type="ChEBI" id="CHEBI:18248"/>
    </ligandPart>
</feature>
<evidence type="ECO:0000256" key="11">
    <source>
        <dbReference type="ARBA" id="ARBA00023033"/>
    </source>
</evidence>
<dbReference type="PANTHER" id="PTHR24292">
    <property type="entry name" value="CYTOCHROME P450"/>
    <property type="match status" value="1"/>
</dbReference>
<keyword evidence="6 13" id="KW-0479">Metal-binding</keyword>
<reference evidence="15" key="1">
    <citation type="journal article" date="2014" name="PLoS ONE">
        <title>Transcriptome-Based Identification of ABC Transporters in the Western Tarnished Plant Bug Lygus hesperus.</title>
        <authorList>
            <person name="Hull J.J."/>
            <person name="Chaney K."/>
            <person name="Geib S.M."/>
            <person name="Fabrick J.A."/>
            <person name="Brent C.S."/>
            <person name="Walsh D."/>
            <person name="Lavine L.C."/>
        </authorList>
    </citation>
    <scope>NUCLEOTIDE SEQUENCE</scope>
</reference>
<evidence type="ECO:0000256" key="8">
    <source>
        <dbReference type="ARBA" id="ARBA00022848"/>
    </source>
</evidence>
<evidence type="ECO:0000256" key="1">
    <source>
        <dbReference type="ARBA" id="ARBA00001971"/>
    </source>
</evidence>
<dbReference type="GO" id="GO:0005789">
    <property type="term" value="C:endoplasmic reticulum membrane"/>
    <property type="evidence" value="ECO:0007669"/>
    <property type="project" value="UniProtKB-SubCell"/>
</dbReference>
<keyword evidence="8" id="KW-0492">Microsome</keyword>
<evidence type="ECO:0000256" key="3">
    <source>
        <dbReference type="ARBA" id="ARBA00004406"/>
    </source>
</evidence>
<keyword evidence="10 13" id="KW-0408">Iron</keyword>
<dbReference type="Gene3D" id="1.10.630.10">
    <property type="entry name" value="Cytochrome P450"/>
    <property type="match status" value="1"/>
</dbReference>
<evidence type="ECO:0000256" key="7">
    <source>
        <dbReference type="ARBA" id="ARBA00022824"/>
    </source>
</evidence>
<dbReference type="AlphaFoldDB" id="A0A0A9XKJ1"/>
<dbReference type="Pfam" id="PF00067">
    <property type="entry name" value="p450"/>
    <property type="match status" value="1"/>
</dbReference>
<keyword evidence="7" id="KW-0256">Endoplasmic reticulum</keyword>
<dbReference type="InterPro" id="IPR036396">
    <property type="entry name" value="Cyt_P450_sf"/>
</dbReference>
<comment type="subcellular location">
    <subcellularLocation>
        <location evidence="3">Endoplasmic reticulum membrane</location>
        <topology evidence="3">Peripheral membrane protein</topology>
    </subcellularLocation>
    <subcellularLocation>
        <location evidence="2">Microsome membrane</location>
        <topology evidence="2">Peripheral membrane protein</topology>
    </subcellularLocation>
</comment>
<evidence type="ECO:0000313" key="16">
    <source>
        <dbReference type="EMBL" id="JAG47979.1"/>
    </source>
</evidence>
<dbReference type="PANTHER" id="PTHR24292:SF100">
    <property type="entry name" value="CYTOCHROME P450 6A16, ISOFORM B-RELATED"/>
    <property type="match status" value="1"/>
</dbReference>
<dbReference type="InterPro" id="IPR002401">
    <property type="entry name" value="Cyt_P450_E_grp-I"/>
</dbReference>
<organism evidence="15">
    <name type="scientific">Lygus hesperus</name>
    <name type="common">Western plant bug</name>
    <dbReference type="NCBI Taxonomy" id="30085"/>
    <lineage>
        <taxon>Eukaryota</taxon>
        <taxon>Metazoa</taxon>
        <taxon>Ecdysozoa</taxon>
        <taxon>Arthropoda</taxon>
        <taxon>Hexapoda</taxon>
        <taxon>Insecta</taxon>
        <taxon>Pterygota</taxon>
        <taxon>Neoptera</taxon>
        <taxon>Paraneoptera</taxon>
        <taxon>Hemiptera</taxon>
        <taxon>Heteroptera</taxon>
        <taxon>Panheteroptera</taxon>
        <taxon>Cimicomorpha</taxon>
        <taxon>Miridae</taxon>
        <taxon>Mirini</taxon>
        <taxon>Lygus</taxon>
    </lineage>
</organism>
<evidence type="ECO:0000256" key="14">
    <source>
        <dbReference type="RuleBase" id="RU000461"/>
    </source>
</evidence>
<proteinExistence type="inferred from homology"/>
<comment type="similarity">
    <text evidence="4 14">Belongs to the cytochrome P450 family.</text>
</comment>